<sequence length="414" mass="48784">MLEGEIIKFYREKMGLTQAMLGEGICTTTHVSKIERGKTAYSPDIITLFSERLGIDIHQEIQSFHLIENLLNQWHDALIMKKGQQIEALKTELDQMPFIAYTQYAAHYFLLKARYYFHHQNLELAFQTINDVQKDFSELSAFEKNLLYHLQGMYYIQINASSSNEDHQKAIQILKKINIDEYRNEEYYYHLGIAYHYGKSKILAYKYTELALAYFKRTNNYLLAISAETVMLLQYGSEVEMDFIETVKRYTDLIHNCEILGARDRKAILLNNLGVKYFKRQEYDKAQEYFEKSMNETENQQSIVYLRRLCNYLEASTEGALLQKDILIKKLKIGAALAKMLKSPVHTILIKLFKLKAEKNDSKYYQFLVDEALPYFYSTNNNFYIEQYGKQLYLYYIETNQYQKATELAQSVIV</sequence>
<dbReference type="SMART" id="SM00028">
    <property type="entry name" value="TPR"/>
    <property type="match status" value="2"/>
</dbReference>
<dbReference type="OrthoDB" id="252257at2"/>
<dbReference type="SUPFAM" id="SSF47413">
    <property type="entry name" value="lambda repressor-like DNA-binding domains"/>
    <property type="match status" value="1"/>
</dbReference>
<name>A0A8J3EZU6_9BACI</name>
<keyword evidence="1" id="KW-0802">TPR repeat</keyword>
<dbReference type="SMART" id="SM00530">
    <property type="entry name" value="HTH_XRE"/>
    <property type="match status" value="1"/>
</dbReference>
<dbReference type="Proteomes" id="UP000626244">
    <property type="component" value="Unassembled WGS sequence"/>
</dbReference>
<dbReference type="Gene3D" id="1.25.40.10">
    <property type="entry name" value="Tetratricopeptide repeat domain"/>
    <property type="match status" value="1"/>
</dbReference>
<reference evidence="4" key="1">
    <citation type="journal article" date="2019" name="Int. J. Syst. Evol. Microbiol.">
        <title>The Global Catalogue of Microorganisms (GCM) 10K type strain sequencing project: providing services to taxonomists for standard genome sequencing and annotation.</title>
        <authorList>
            <consortium name="The Broad Institute Genomics Platform"/>
            <consortium name="The Broad Institute Genome Sequencing Center for Infectious Disease"/>
            <person name="Wu L."/>
            <person name="Ma J."/>
        </authorList>
    </citation>
    <scope>NUCLEOTIDE SEQUENCE [LARGE SCALE GENOMIC DNA]</scope>
    <source>
        <strain evidence="4">CGMCC 1.14993</strain>
    </source>
</reference>
<dbReference type="InterPro" id="IPR001387">
    <property type="entry name" value="Cro/C1-type_HTH"/>
</dbReference>
<organism evidence="3 4">
    <name type="scientific">Gottfriedia solisilvae</name>
    <dbReference type="NCBI Taxonomy" id="1516104"/>
    <lineage>
        <taxon>Bacteria</taxon>
        <taxon>Bacillati</taxon>
        <taxon>Bacillota</taxon>
        <taxon>Bacilli</taxon>
        <taxon>Bacillales</taxon>
        <taxon>Bacillaceae</taxon>
        <taxon>Gottfriedia</taxon>
    </lineage>
</organism>
<keyword evidence="4" id="KW-1185">Reference proteome</keyword>
<dbReference type="InterPro" id="IPR010982">
    <property type="entry name" value="Lambda_DNA-bd_dom_sf"/>
</dbReference>
<accession>A0A8J3EZU6</accession>
<dbReference type="InterPro" id="IPR019734">
    <property type="entry name" value="TPR_rpt"/>
</dbReference>
<dbReference type="PROSITE" id="PS50943">
    <property type="entry name" value="HTH_CROC1"/>
    <property type="match status" value="1"/>
</dbReference>
<proteinExistence type="predicted"/>
<protein>
    <recommendedName>
        <fullName evidence="2">HTH cro/C1-type domain-containing protein</fullName>
    </recommendedName>
</protein>
<dbReference type="Pfam" id="PF01381">
    <property type="entry name" value="HTH_3"/>
    <property type="match status" value="1"/>
</dbReference>
<evidence type="ECO:0000259" key="2">
    <source>
        <dbReference type="PROSITE" id="PS50943"/>
    </source>
</evidence>
<comment type="caution">
    <text evidence="3">The sequence shown here is derived from an EMBL/GenBank/DDBJ whole genome shotgun (WGS) entry which is preliminary data.</text>
</comment>
<dbReference type="RefSeq" id="WP_087999667.1">
    <property type="nucleotide sequence ID" value="NZ_BMHB01000001.1"/>
</dbReference>
<dbReference type="AlphaFoldDB" id="A0A8J3EZU6"/>
<dbReference type="PROSITE" id="PS50005">
    <property type="entry name" value="TPR"/>
    <property type="match status" value="1"/>
</dbReference>
<feature type="repeat" description="TPR" evidence="1">
    <location>
        <begin position="267"/>
        <end position="300"/>
    </location>
</feature>
<feature type="domain" description="HTH cro/C1-type" evidence="2">
    <location>
        <begin position="7"/>
        <end position="61"/>
    </location>
</feature>
<dbReference type="SUPFAM" id="SSF48452">
    <property type="entry name" value="TPR-like"/>
    <property type="match status" value="1"/>
</dbReference>
<gene>
    <name evidence="3" type="ORF">GCM10007380_29060</name>
</gene>
<evidence type="ECO:0000256" key="1">
    <source>
        <dbReference type="PROSITE-ProRule" id="PRU00339"/>
    </source>
</evidence>
<dbReference type="InterPro" id="IPR011990">
    <property type="entry name" value="TPR-like_helical_dom_sf"/>
</dbReference>
<evidence type="ECO:0000313" key="3">
    <source>
        <dbReference type="EMBL" id="GGI15652.1"/>
    </source>
</evidence>
<dbReference type="CDD" id="cd00093">
    <property type="entry name" value="HTH_XRE"/>
    <property type="match status" value="1"/>
</dbReference>
<evidence type="ECO:0000313" key="4">
    <source>
        <dbReference type="Proteomes" id="UP000626244"/>
    </source>
</evidence>
<dbReference type="EMBL" id="BMHB01000001">
    <property type="protein sequence ID" value="GGI15652.1"/>
    <property type="molecule type" value="Genomic_DNA"/>
</dbReference>
<dbReference type="Gene3D" id="1.10.260.40">
    <property type="entry name" value="lambda repressor-like DNA-binding domains"/>
    <property type="match status" value="1"/>
</dbReference>
<dbReference type="GO" id="GO:0003677">
    <property type="term" value="F:DNA binding"/>
    <property type="evidence" value="ECO:0007669"/>
    <property type="project" value="InterPro"/>
</dbReference>